<evidence type="ECO:0000313" key="3">
    <source>
        <dbReference type="Proteomes" id="UP001500635"/>
    </source>
</evidence>
<accession>A0ABP8K8R0</accession>
<dbReference type="Proteomes" id="UP001500635">
    <property type="component" value="Unassembled WGS sequence"/>
</dbReference>
<gene>
    <name evidence="2" type="ORF">GCM10023147_42090</name>
</gene>
<keyword evidence="3" id="KW-1185">Reference proteome</keyword>
<feature type="domain" description="Zinc finger CGNR" evidence="1">
    <location>
        <begin position="139"/>
        <end position="181"/>
    </location>
</feature>
<dbReference type="InterPro" id="IPR021005">
    <property type="entry name" value="Znf_CGNR"/>
</dbReference>
<sequence>MAETDPPVSLKLVGTIHGRFSDQPTDDLTNPDTTSVWLRNNGFPTVLHLTDEEVADLRALRQAIFDIFTAQTTGAAQHPAAVAELNRALGHGAVALASVDPQAPDRLIAVDAAADRADAVLYRIAADALALTTGPHAHRVRQCTAHTCGTFFVDTSRAGNRKWCSAATCGNRARVAAHRTRARDEVSDT</sequence>
<dbReference type="PANTHER" id="PTHR35525:SF3">
    <property type="entry name" value="BLL6575 PROTEIN"/>
    <property type="match status" value="1"/>
</dbReference>
<dbReference type="EMBL" id="BAABFR010000092">
    <property type="protein sequence ID" value="GAA4401962.1"/>
    <property type="molecule type" value="Genomic_DNA"/>
</dbReference>
<name>A0ABP8K8R0_9ACTN</name>
<dbReference type="Gene3D" id="1.10.3300.10">
    <property type="entry name" value="Jann2411-like domain"/>
    <property type="match status" value="1"/>
</dbReference>
<dbReference type="Pfam" id="PF11706">
    <property type="entry name" value="zf-CGNR"/>
    <property type="match status" value="1"/>
</dbReference>
<evidence type="ECO:0000313" key="2">
    <source>
        <dbReference type="EMBL" id="GAA4401962.1"/>
    </source>
</evidence>
<reference evidence="3" key="1">
    <citation type="journal article" date="2019" name="Int. J. Syst. Evol. Microbiol.">
        <title>The Global Catalogue of Microorganisms (GCM) 10K type strain sequencing project: providing services to taxonomists for standard genome sequencing and annotation.</title>
        <authorList>
            <consortium name="The Broad Institute Genomics Platform"/>
            <consortium name="The Broad Institute Genome Sequencing Center for Infectious Disease"/>
            <person name="Wu L."/>
            <person name="Ma J."/>
        </authorList>
    </citation>
    <scope>NUCLEOTIDE SEQUENCE [LARGE SCALE GENOMIC DNA]</scope>
    <source>
        <strain evidence="3">JCM 17688</strain>
    </source>
</reference>
<protein>
    <submittedName>
        <fullName evidence="2">ABATE domain-containing protein</fullName>
    </submittedName>
</protein>
<dbReference type="SUPFAM" id="SSF160904">
    <property type="entry name" value="Jann2411-like"/>
    <property type="match status" value="1"/>
</dbReference>
<dbReference type="InterPro" id="IPR023286">
    <property type="entry name" value="ABATE_dom_sf"/>
</dbReference>
<dbReference type="RefSeq" id="WP_344999769.1">
    <property type="nucleotide sequence ID" value="NZ_BAABFR010000092.1"/>
</dbReference>
<comment type="caution">
    <text evidence="2">The sequence shown here is derived from an EMBL/GenBank/DDBJ whole genome shotgun (WGS) entry which is preliminary data.</text>
</comment>
<evidence type="ECO:0000259" key="1">
    <source>
        <dbReference type="Pfam" id="PF11706"/>
    </source>
</evidence>
<dbReference type="PANTHER" id="PTHR35525">
    <property type="entry name" value="BLL6575 PROTEIN"/>
    <property type="match status" value="1"/>
</dbReference>
<proteinExistence type="predicted"/>
<organism evidence="2 3">
    <name type="scientific">Tsukamurella soli</name>
    <dbReference type="NCBI Taxonomy" id="644556"/>
    <lineage>
        <taxon>Bacteria</taxon>
        <taxon>Bacillati</taxon>
        <taxon>Actinomycetota</taxon>
        <taxon>Actinomycetes</taxon>
        <taxon>Mycobacteriales</taxon>
        <taxon>Tsukamurellaceae</taxon>
        <taxon>Tsukamurella</taxon>
    </lineage>
</organism>
<dbReference type="Pfam" id="PF07336">
    <property type="entry name" value="ABATE"/>
    <property type="match status" value="1"/>
</dbReference>
<dbReference type="InterPro" id="IPR010852">
    <property type="entry name" value="ABATE"/>
</dbReference>